<dbReference type="Pfam" id="PF00498">
    <property type="entry name" value="FHA"/>
    <property type="match status" value="1"/>
</dbReference>
<keyword evidence="6" id="KW-0694">RNA-binding</keyword>
<evidence type="ECO:0000313" key="17">
    <source>
        <dbReference type="Proteomes" id="UP000678393"/>
    </source>
</evidence>
<evidence type="ECO:0000313" key="16">
    <source>
        <dbReference type="EMBL" id="CAG5115983.1"/>
    </source>
</evidence>
<dbReference type="GO" id="GO:0003677">
    <property type="term" value="F:DNA binding"/>
    <property type="evidence" value="ECO:0007669"/>
    <property type="project" value="UniProtKB-KW"/>
</dbReference>
<comment type="caution">
    <text evidence="16">The sequence shown here is derived from an EMBL/GenBank/DDBJ whole genome shotgun (WGS) entry which is preliminary data.</text>
</comment>
<evidence type="ECO:0000256" key="3">
    <source>
        <dbReference type="ARBA" id="ARBA00022553"/>
    </source>
</evidence>
<proteinExistence type="predicted"/>
<dbReference type="PANTHER" id="PTHR23308">
    <property type="entry name" value="NUCLEAR INHIBITOR OF PROTEIN PHOSPHATASE-1"/>
    <property type="match status" value="1"/>
</dbReference>
<dbReference type="Gene3D" id="6.10.250.1290">
    <property type="match status" value="1"/>
</dbReference>
<reference evidence="16" key="1">
    <citation type="submission" date="2021-04" db="EMBL/GenBank/DDBJ databases">
        <authorList>
            <consortium name="Molecular Ecology Group"/>
        </authorList>
    </citation>
    <scope>NUCLEOTIDE SEQUENCE</scope>
</reference>
<evidence type="ECO:0000256" key="1">
    <source>
        <dbReference type="ARBA" id="ARBA00004324"/>
    </source>
</evidence>
<protein>
    <recommendedName>
        <fullName evidence="12">Nuclear inhibitor of protein phosphatase 1</fullName>
    </recommendedName>
    <alternativeName>
        <fullName evidence="13">Protein phosphatase 1 regulatory inhibitor subunit 8</fullName>
    </alternativeName>
</protein>
<dbReference type="Proteomes" id="UP000678393">
    <property type="component" value="Unassembled WGS sequence"/>
</dbReference>
<dbReference type="PROSITE" id="PS50006">
    <property type="entry name" value="FHA_DOMAIN"/>
    <property type="match status" value="1"/>
</dbReference>
<comment type="subcellular location">
    <subcellularLocation>
        <location evidence="1">Nucleus speckle</location>
    </subcellularLocation>
</comment>
<evidence type="ECO:0000256" key="2">
    <source>
        <dbReference type="ARBA" id="ARBA00022491"/>
    </source>
</evidence>
<dbReference type="GO" id="GO:0016607">
    <property type="term" value="C:nuclear speck"/>
    <property type="evidence" value="ECO:0007669"/>
    <property type="project" value="UniProtKB-SubCell"/>
</dbReference>
<keyword evidence="11" id="KW-0539">Nucleus</keyword>
<organism evidence="16 17">
    <name type="scientific">Candidula unifasciata</name>
    <dbReference type="NCBI Taxonomy" id="100452"/>
    <lineage>
        <taxon>Eukaryota</taxon>
        <taxon>Metazoa</taxon>
        <taxon>Spiralia</taxon>
        <taxon>Lophotrochozoa</taxon>
        <taxon>Mollusca</taxon>
        <taxon>Gastropoda</taxon>
        <taxon>Heterobranchia</taxon>
        <taxon>Euthyneura</taxon>
        <taxon>Panpulmonata</taxon>
        <taxon>Eupulmonata</taxon>
        <taxon>Stylommatophora</taxon>
        <taxon>Helicina</taxon>
        <taxon>Helicoidea</taxon>
        <taxon>Geomitridae</taxon>
        <taxon>Candidula</taxon>
    </lineage>
</organism>
<dbReference type="GO" id="GO:0006397">
    <property type="term" value="P:mRNA processing"/>
    <property type="evidence" value="ECO:0007669"/>
    <property type="project" value="UniProtKB-KW"/>
</dbReference>
<dbReference type="InterPro" id="IPR050923">
    <property type="entry name" value="Cell_Proc_Reg/RNA_Proc"/>
</dbReference>
<dbReference type="InterPro" id="IPR000253">
    <property type="entry name" value="FHA_dom"/>
</dbReference>
<keyword evidence="7" id="KW-0805">Transcription regulation</keyword>
<evidence type="ECO:0000256" key="6">
    <source>
        <dbReference type="ARBA" id="ARBA00022884"/>
    </source>
</evidence>
<keyword evidence="3" id="KW-0597">Phosphoprotein</keyword>
<evidence type="ECO:0000256" key="12">
    <source>
        <dbReference type="ARBA" id="ARBA00068386"/>
    </source>
</evidence>
<dbReference type="EMBL" id="CAJHNH020000193">
    <property type="protein sequence ID" value="CAG5115983.1"/>
    <property type="molecule type" value="Genomic_DNA"/>
</dbReference>
<dbReference type="CDD" id="cd22674">
    <property type="entry name" value="FHA_PPP1R8"/>
    <property type="match status" value="1"/>
</dbReference>
<evidence type="ECO:0000256" key="14">
    <source>
        <dbReference type="SAM" id="MobiDB-lite"/>
    </source>
</evidence>
<keyword evidence="8" id="KW-0238">DNA-binding</keyword>
<dbReference type="AlphaFoldDB" id="A0A8S3YFK0"/>
<keyword evidence="2" id="KW-0678">Repressor</keyword>
<dbReference type="GO" id="GO:0008380">
    <property type="term" value="P:RNA splicing"/>
    <property type="evidence" value="ECO:0007669"/>
    <property type="project" value="UniProtKB-KW"/>
</dbReference>
<name>A0A8S3YFK0_9EUPU</name>
<evidence type="ECO:0000256" key="4">
    <source>
        <dbReference type="ARBA" id="ARBA00022664"/>
    </source>
</evidence>
<keyword evidence="17" id="KW-1185">Reference proteome</keyword>
<dbReference type="SMART" id="SM00240">
    <property type="entry name" value="FHA"/>
    <property type="match status" value="1"/>
</dbReference>
<dbReference type="GO" id="GO:0005681">
    <property type="term" value="C:spliceosomal complex"/>
    <property type="evidence" value="ECO:0007669"/>
    <property type="project" value="UniProtKB-KW"/>
</dbReference>
<evidence type="ECO:0000256" key="11">
    <source>
        <dbReference type="ARBA" id="ARBA00023242"/>
    </source>
</evidence>
<evidence type="ECO:0000256" key="9">
    <source>
        <dbReference type="ARBA" id="ARBA00023163"/>
    </source>
</evidence>
<evidence type="ECO:0000256" key="8">
    <source>
        <dbReference type="ARBA" id="ARBA00023125"/>
    </source>
</evidence>
<evidence type="ECO:0000259" key="15">
    <source>
        <dbReference type="PROSITE" id="PS50006"/>
    </source>
</evidence>
<dbReference type="GO" id="GO:0003723">
    <property type="term" value="F:RNA binding"/>
    <property type="evidence" value="ECO:0007669"/>
    <property type="project" value="UniProtKB-KW"/>
</dbReference>
<keyword evidence="4" id="KW-0507">mRNA processing</keyword>
<accession>A0A8S3YFK0</accession>
<evidence type="ECO:0000256" key="7">
    <source>
        <dbReference type="ARBA" id="ARBA00023015"/>
    </source>
</evidence>
<evidence type="ECO:0000256" key="10">
    <source>
        <dbReference type="ARBA" id="ARBA00023187"/>
    </source>
</evidence>
<feature type="domain" description="FHA" evidence="15">
    <location>
        <begin position="44"/>
        <end position="96"/>
    </location>
</feature>
<dbReference type="SUPFAM" id="SSF49879">
    <property type="entry name" value="SMAD/FHA domain"/>
    <property type="match status" value="1"/>
</dbReference>
<feature type="region of interest" description="Disordered" evidence="14">
    <location>
        <begin position="128"/>
        <end position="149"/>
    </location>
</feature>
<evidence type="ECO:0000256" key="13">
    <source>
        <dbReference type="ARBA" id="ARBA00077703"/>
    </source>
</evidence>
<keyword evidence="5" id="KW-0747">Spliceosome</keyword>
<keyword evidence="10" id="KW-0508">mRNA splicing</keyword>
<sequence>MSGPLVNTFEVPSWAGKPPAGLHLDVLKDGKMIQKLMIDEKKCYFFGRNKQLCDFTIDHSSCSRVHSALVWHRHLSRPFLIDLGSTHGTFIGHIRLESKKPQQVPIDSEIHFGASTRMYIIRERPQMGSAAMDDKEGKRDDSEGNLLGLPESETELDNLTEFNTAHNRRVISVADMPEVPNPLKRKHKGAHVGFTDEEEVINPEDIDPTIGRFRNLVQTTVIPNKRGKMDLMSLNPASDNHAHKQTHTGHGLYTDLPTTGPGSMLANPMSIAAKLGLPIPNLAPDVDFSAPAPLHLAPAKPLSVAGVEEQGPKEPKKKKYAKEAWPGKKPTHNLLV</sequence>
<dbReference type="Gene3D" id="2.60.200.20">
    <property type="match status" value="1"/>
</dbReference>
<gene>
    <name evidence="16" type="ORF">CUNI_LOCUS1541</name>
</gene>
<evidence type="ECO:0000256" key="5">
    <source>
        <dbReference type="ARBA" id="ARBA00022728"/>
    </source>
</evidence>
<feature type="compositionally biased region" description="Basic and acidic residues" evidence="14">
    <location>
        <begin position="132"/>
        <end position="142"/>
    </location>
</feature>
<dbReference type="FunFam" id="2.60.200.20:FF:000012">
    <property type="entry name" value="Nuclear inhibitor of protein phosphatase 1"/>
    <property type="match status" value="1"/>
</dbReference>
<dbReference type="InterPro" id="IPR008984">
    <property type="entry name" value="SMAD_FHA_dom_sf"/>
</dbReference>
<feature type="region of interest" description="Disordered" evidence="14">
    <location>
        <begin position="303"/>
        <end position="336"/>
    </location>
</feature>
<keyword evidence="9" id="KW-0804">Transcription</keyword>
<dbReference type="OrthoDB" id="4096268at2759"/>